<protein>
    <recommendedName>
        <fullName evidence="2">DUF7847 domain-containing protein</fullName>
    </recommendedName>
</protein>
<name>A0A917PYU0_9PSED</name>
<feature type="transmembrane region" description="Helical" evidence="1">
    <location>
        <begin position="103"/>
        <end position="128"/>
    </location>
</feature>
<gene>
    <name evidence="3" type="ORF">GCM10009304_27770</name>
</gene>
<feature type="domain" description="DUF7847" evidence="2">
    <location>
        <begin position="123"/>
        <end position="195"/>
    </location>
</feature>
<dbReference type="InterPro" id="IPR057169">
    <property type="entry name" value="DUF7847"/>
</dbReference>
<proteinExistence type="predicted"/>
<keyword evidence="4" id="KW-1185">Reference proteome</keyword>
<dbReference type="EMBL" id="BMPO01000006">
    <property type="protein sequence ID" value="GGK00428.1"/>
    <property type="molecule type" value="Genomic_DNA"/>
</dbReference>
<reference evidence="3" key="1">
    <citation type="journal article" date="2014" name="Int. J. Syst. Evol. Microbiol.">
        <title>Complete genome sequence of Corynebacterium casei LMG S-19264T (=DSM 44701T), isolated from a smear-ripened cheese.</title>
        <authorList>
            <consortium name="US DOE Joint Genome Institute (JGI-PGF)"/>
            <person name="Walter F."/>
            <person name="Albersmeier A."/>
            <person name="Kalinowski J."/>
            <person name="Ruckert C."/>
        </authorList>
    </citation>
    <scope>NUCLEOTIDE SEQUENCE</scope>
    <source>
        <strain evidence="3">JCM 30078</strain>
    </source>
</reference>
<dbReference type="AlphaFoldDB" id="A0A917PYU0"/>
<reference evidence="3" key="2">
    <citation type="submission" date="2020-09" db="EMBL/GenBank/DDBJ databases">
        <authorList>
            <person name="Sun Q."/>
            <person name="Ohkuma M."/>
        </authorList>
    </citation>
    <scope>NUCLEOTIDE SEQUENCE</scope>
    <source>
        <strain evidence="3">JCM 30078</strain>
    </source>
</reference>
<accession>A0A917PYU0</accession>
<feature type="transmembrane region" description="Helical" evidence="1">
    <location>
        <begin position="210"/>
        <end position="231"/>
    </location>
</feature>
<organism evidence="3 4">
    <name type="scientific">Pseudomonas matsuisoli</name>
    <dbReference type="NCBI Taxonomy" id="1515666"/>
    <lineage>
        <taxon>Bacteria</taxon>
        <taxon>Pseudomonadati</taxon>
        <taxon>Pseudomonadota</taxon>
        <taxon>Gammaproteobacteria</taxon>
        <taxon>Pseudomonadales</taxon>
        <taxon>Pseudomonadaceae</taxon>
        <taxon>Pseudomonas</taxon>
    </lineage>
</organism>
<evidence type="ECO:0000259" key="2">
    <source>
        <dbReference type="Pfam" id="PF25231"/>
    </source>
</evidence>
<feature type="transmembrane region" description="Helical" evidence="1">
    <location>
        <begin position="134"/>
        <end position="153"/>
    </location>
</feature>
<sequence>MLTARDARKVAPLRVHYPVMMNPFNVLRDACYFSIRNLLPLALICLPFIALESSLQRVLGEALDHQVPPLYPMLIALVIYPIYSTSLILFMDARTRGEMPRVGALWLSSALLWPRMSVLAGISTLLIMLGMSLFVLPALWVMTRLAFAEYLLILEGRTPLQAMRDSYELTRGHFWTILLCLIVVLVPVWTLEFWLTDAPDEPRMDAAAEILSGSLIGFVQMFSSVVLYRLYMLRQAEGHA</sequence>
<feature type="transmembrane region" description="Helical" evidence="1">
    <location>
        <begin position="70"/>
        <end position="91"/>
    </location>
</feature>
<keyword evidence="1" id="KW-0812">Transmembrane</keyword>
<comment type="caution">
    <text evidence="3">The sequence shown here is derived from an EMBL/GenBank/DDBJ whole genome shotgun (WGS) entry which is preliminary data.</text>
</comment>
<dbReference type="Proteomes" id="UP000635983">
    <property type="component" value="Unassembled WGS sequence"/>
</dbReference>
<evidence type="ECO:0000256" key="1">
    <source>
        <dbReference type="SAM" id="Phobius"/>
    </source>
</evidence>
<dbReference type="Pfam" id="PF25231">
    <property type="entry name" value="DUF7847"/>
    <property type="match status" value="1"/>
</dbReference>
<evidence type="ECO:0000313" key="4">
    <source>
        <dbReference type="Proteomes" id="UP000635983"/>
    </source>
</evidence>
<feature type="transmembrane region" description="Helical" evidence="1">
    <location>
        <begin position="30"/>
        <end position="50"/>
    </location>
</feature>
<keyword evidence="1" id="KW-1133">Transmembrane helix</keyword>
<feature type="transmembrane region" description="Helical" evidence="1">
    <location>
        <begin position="174"/>
        <end position="190"/>
    </location>
</feature>
<evidence type="ECO:0000313" key="3">
    <source>
        <dbReference type="EMBL" id="GGK00428.1"/>
    </source>
</evidence>
<keyword evidence="1" id="KW-0472">Membrane</keyword>